<dbReference type="OrthoDB" id="348784at2759"/>
<gene>
    <name evidence="2" type="ORF">ETH_00036970</name>
</gene>
<dbReference type="VEuPathDB" id="ToxoDB:ETH_00036970"/>
<feature type="transmembrane region" description="Helical" evidence="1">
    <location>
        <begin position="131"/>
        <end position="153"/>
    </location>
</feature>
<dbReference type="OMA" id="QYEYWER"/>
<evidence type="ECO:0000256" key="1">
    <source>
        <dbReference type="SAM" id="Phobius"/>
    </source>
</evidence>
<keyword evidence="3" id="KW-1185">Reference proteome</keyword>
<keyword evidence="1" id="KW-0812">Transmembrane</keyword>
<keyword evidence="1" id="KW-0472">Membrane</keyword>
<dbReference type="RefSeq" id="XP_013235682.1">
    <property type="nucleotide sequence ID" value="XM_013380228.1"/>
</dbReference>
<sequence length="169" mass="19718">QQQLLLQQQQLCAAYPVQSLTLQQQAPQGPCELLLQPKQQQLLLQQLEHERLVLRQQVLRGASPQLLLQTLGRQDAIQRELAFVIEAEQQQQQQQQQYEYWERQQRLSSSSSSSKRSSSRPGFLRSLLSSYVFKFLLLLWLVYGCVVGCMYTLKHKLLEQQWGWATEGF</sequence>
<keyword evidence="1" id="KW-1133">Transmembrane helix</keyword>
<evidence type="ECO:0000313" key="2">
    <source>
        <dbReference type="EMBL" id="CDJ44935.1"/>
    </source>
</evidence>
<dbReference type="Proteomes" id="UP000030747">
    <property type="component" value="Unassembled WGS sequence"/>
</dbReference>
<name>U6LB27_EIMTE</name>
<evidence type="ECO:0000313" key="3">
    <source>
        <dbReference type="Proteomes" id="UP000030747"/>
    </source>
</evidence>
<reference evidence="2" key="1">
    <citation type="submission" date="2013-10" db="EMBL/GenBank/DDBJ databases">
        <title>Genomic analysis of the causative agents of coccidiosis in chickens.</title>
        <authorList>
            <person name="Reid A.J."/>
            <person name="Blake D."/>
            <person name="Billington K."/>
            <person name="Browne H."/>
            <person name="Dunn M."/>
            <person name="Hung S."/>
            <person name="Kawahara F."/>
            <person name="Miranda-Saavedra D."/>
            <person name="Mourier T."/>
            <person name="Nagra H."/>
            <person name="Otto T.D."/>
            <person name="Rawlings N."/>
            <person name="Sanchez A."/>
            <person name="Sanders M."/>
            <person name="Subramaniam C."/>
            <person name="Tay Y."/>
            <person name="Dear P."/>
            <person name="Doerig C."/>
            <person name="Gruber A."/>
            <person name="Parkinson J."/>
            <person name="Shirley M."/>
            <person name="Wan K.L."/>
            <person name="Berriman M."/>
            <person name="Tomley F."/>
            <person name="Pain A."/>
        </authorList>
    </citation>
    <scope>NUCLEOTIDE SEQUENCE [LARGE SCALE GENOMIC DNA]</scope>
    <source>
        <strain evidence="2">Houghton</strain>
    </source>
</reference>
<dbReference type="GeneID" id="25256435"/>
<dbReference type="AlphaFoldDB" id="U6LB27"/>
<dbReference type="VEuPathDB" id="ToxoDB:ETH2_0416500"/>
<protein>
    <submittedName>
        <fullName evidence="2">Uncharacterized protein</fullName>
    </submittedName>
</protein>
<organism evidence="2 3">
    <name type="scientific">Eimeria tenella</name>
    <name type="common">Coccidian parasite</name>
    <dbReference type="NCBI Taxonomy" id="5802"/>
    <lineage>
        <taxon>Eukaryota</taxon>
        <taxon>Sar</taxon>
        <taxon>Alveolata</taxon>
        <taxon>Apicomplexa</taxon>
        <taxon>Conoidasida</taxon>
        <taxon>Coccidia</taxon>
        <taxon>Eucoccidiorida</taxon>
        <taxon>Eimeriorina</taxon>
        <taxon>Eimeriidae</taxon>
        <taxon>Eimeria</taxon>
    </lineage>
</organism>
<accession>U6LB27</accession>
<proteinExistence type="predicted"/>
<reference evidence="2" key="2">
    <citation type="submission" date="2013-10" db="EMBL/GenBank/DDBJ databases">
        <authorList>
            <person name="Aslett M."/>
        </authorList>
    </citation>
    <scope>NUCLEOTIDE SEQUENCE [LARGE SCALE GENOMIC DNA]</scope>
    <source>
        <strain evidence="2">Houghton</strain>
    </source>
</reference>
<dbReference type="EMBL" id="HG677852">
    <property type="protein sequence ID" value="CDJ44935.1"/>
    <property type="molecule type" value="Genomic_DNA"/>
</dbReference>
<feature type="non-terminal residue" evidence="2">
    <location>
        <position position="1"/>
    </location>
</feature>